<accession>A0A2M7V7D3</accession>
<dbReference type="Gene3D" id="3.40.1360.10">
    <property type="match status" value="1"/>
</dbReference>
<keyword evidence="5 12" id="KW-0235">DNA replication</keyword>
<dbReference type="GO" id="GO:0006269">
    <property type="term" value="P:DNA replication, synthesis of primer"/>
    <property type="evidence" value="ECO:0007669"/>
    <property type="project" value="UniProtKB-UniRule"/>
</dbReference>
<organism evidence="16 17">
    <name type="scientific">Candidatus Magasanikbacteria bacterium CG_4_10_14_0_2_um_filter_37_12</name>
    <dbReference type="NCBI Taxonomy" id="1974637"/>
    <lineage>
        <taxon>Bacteria</taxon>
        <taxon>Candidatus Magasanikiibacteriota</taxon>
    </lineage>
</organism>
<dbReference type="GO" id="GO:0003677">
    <property type="term" value="F:DNA binding"/>
    <property type="evidence" value="ECO:0007669"/>
    <property type="project" value="UniProtKB-KW"/>
</dbReference>
<evidence type="ECO:0000256" key="1">
    <source>
        <dbReference type="ARBA" id="ARBA00022478"/>
    </source>
</evidence>
<dbReference type="GO" id="GO:0008270">
    <property type="term" value="F:zinc ion binding"/>
    <property type="evidence" value="ECO:0007669"/>
    <property type="project" value="UniProtKB-UniRule"/>
</dbReference>
<dbReference type="InterPro" id="IPR006171">
    <property type="entry name" value="TOPRIM_dom"/>
</dbReference>
<evidence type="ECO:0000313" key="17">
    <source>
        <dbReference type="Proteomes" id="UP000228568"/>
    </source>
</evidence>
<evidence type="ECO:0000256" key="10">
    <source>
        <dbReference type="ARBA" id="ARBA00023125"/>
    </source>
</evidence>
<dbReference type="SMART" id="SM00493">
    <property type="entry name" value="TOPRIM"/>
    <property type="match status" value="1"/>
</dbReference>
<dbReference type="InterPro" id="IPR030846">
    <property type="entry name" value="DnaG_bac"/>
</dbReference>
<evidence type="ECO:0000256" key="7">
    <source>
        <dbReference type="ARBA" id="ARBA00022771"/>
    </source>
</evidence>
<dbReference type="Pfam" id="PF10410">
    <property type="entry name" value="DnaB_bind"/>
    <property type="match status" value="1"/>
</dbReference>
<evidence type="ECO:0000313" key="16">
    <source>
        <dbReference type="EMBL" id="PIZ94628.1"/>
    </source>
</evidence>
<comment type="subunit">
    <text evidence="12">Monomer. Interacts with DnaB.</text>
</comment>
<dbReference type="HAMAP" id="MF_00974">
    <property type="entry name" value="DNA_primase_DnaG"/>
    <property type="match status" value="1"/>
</dbReference>
<keyword evidence="9" id="KW-0460">Magnesium</keyword>
<keyword evidence="6 12" id="KW-0479">Metal-binding</keyword>
<dbReference type="Gene3D" id="1.10.860.10">
    <property type="entry name" value="DNAb Helicase, Chain A"/>
    <property type="match status" value="1"/>
</dbReference>
<dbReference type="PIRSF" id="PIRSF002811">
    <property type="entry name" value="DnaG"/>
    <property type="match status" value="1"/>
</dbReference>
<keyword evidence="3 12" id="KW-0808">Transferase</keyword>
<evidence type="ECO:0000256" key="8">
    <source>
        <dbReference type="ARBA" id="ARBA00022833"/>
    </source>
</evidence>
<dbReference type="PANTHER" id="PTHR30313:SF2">
    <property type="entry name" value="DNA PRIMASE"/>
    <property type="match status" value="1"/>
</dbReference>
<dbReference type="NCBIfam" id="TIGR01391">
    <property type="entry name" value="dnaG"/>
    <property type="match status" value="1"/>
</dbReference>
<dbReference type="SMART" id="SM00400">
    <property type="entry name" value="ZnF_CHCC"/>
    <property type="match status" value="1"/>
</dbReference>
<dbReference type="FunFam" id="3.90.580.10:FF:000001">
    <property type="entry name" value="DNA primase"/>
    <property type="match status" value="1"/>
</dbReference>
<evidence type="ECO:0000256" key="12">
    <source>
        <dbReference type="HAMAP-Rule" id="MF_00974"/>
    </source>
</evidence>
<dbReference type="InterPro" id="IPR050219">
    <property type="entry name" value="DnaG_primase"/>
</dbReference>
<dbReference type="Gene3D" id="3.90.980.10">
    <property type="entry name" value="DNA primase, catalytic core, N-terminal domain"/>
    <property type="match status" value="1"/>
</dbReference>
<evidence type="ECO:0000256" key="2">
    <source>
        <dbReference type="ARBA" id="ARBA00022515"/>
    </source>
</evidence>
<evidence type="ECO:0000256" key="13">
    <source>
        <dbReference type="PIRNR" id="PIRNR002811"/>
    </source>
</evidence>
<dbReference type="Proteomes" id="UP000228568">
    <property type="component" value="Unassembled WGS sequence"/>
</dbReference>
<dbReference type="InterPro" id="IPR034151">
    <property type="entry name" value="TOPRIM_DnaG_bac"/>
</dbReference>
<comment type="caution">
    <text evidence="16">The sequence shown here is derived from an EMBL/GenBank/DDBJ whole genome shotgun (WGS) entry which is preliminary data.</text>
</comment>
<protein>
    <recommendedName>
        <fullName evidence="12 13">DNA primase</fullName>
        <ecNumber evidence="12">2.7.7.101</ecNumber>
    </recommendedName>
</protein>
<dbReference type="GO" id="GO:1990077">
    <property type="term" value="C:primosome complex"/>
    <property type="evidence" value="ECO:0007669"/>
    <property type="project" value="UniProtKB-KW"/>
</dbReference>
<name>A0A2M7V7D3_9BACT</name>
<sequence>MNNDVQEIKDKVDVVDLINEYVQLKPAGVNHKGLCPFHHEKSPSFMANRERHSWHCFGCSKGGDIFTFIEEIEGMEFKEALKYLADKAGVVLTKNFSGDNGGSQKNKIKEINHEATRFFHNFLLKMAISKPAIEYLSNRGLTLDTIETWQIGFVADQWDLLTQYLLKKGYSIDDLVASGLTIKRDVASAQSGKGFYDRFRGRIMFPIWDVHDSVVGFTGRVLVETERSGGKYVNTPQTVVYDKSRVIFGLNKAKKTIRSQDLIVMTEGQMDVIACHHAGMANVVASSGTALTEHQIKLLKRYSNNINMAFDADEAGVKAAKRGIDLALQAGMNVRVIQIPDGAGKDPDEVLKKNKQVWFTAVENAEAVMDWYFNRAFNQKNLSDPKQKQEVAAVLLREIKNIPFAVERDHWLQILSQRLGVDVPVLREDLVYIKNEQKEAHSTQSTILEKQNNILEKKTKFELLFERFLILFLRYPKIKIPNSKFQIPNLSTPCLQTLYESIQKSYTEGNIDINLLRQECHVDNKENIVDILLMQGELDFSDVTEQEGQKEIEKIFFMVQNEANKTNRKNLEYQIKQAESVGDQENLKKLLQEFQALS</sequence>
<dbReference type="InterPro" id="IPR006295">
    <property type="entry name" value="DNA_primase_DnaG"/>
</dbReference>
<reference evidence="17" key="1">
    <citation type="submission" date="2017-09" db="EMBL/GenBank/DDBJ databases">
        <title>Depth-based differentiation of microbial function through sediment-hosted aquifers and enrichment of novel symbionts in the deep terrestrial subsurface.</title>
        <authorList>
            <person name="Probst A.J."/>
            <person name="Ladd B."/>
            <person name="Jarett J.K."/>
            <person name="Geller-Mcgrath D.E."/>
            <person name="Sieber C.M.K."/>
            <person name="Emerson J.B."/>
            <person name="Anantharaman K."/>
            <person name="Thomas B.C."/>
            <person name="Malmstrom R."/>
            <person name="Stieglmeier M."/>
            <person name="Klingl A."/>
            <person name="Woyke T."/>
            <person name="Ryan C.M."/>
            <person name="Banfield J.F."/>
        </authorList>
    </citation>
    <scope>NUCLEOTIDE SEQUENCE [LARGE SCALE GENOMIC DNA]</scope>
</reference>
<keyword evidence="2 12" id="KW-0639">Primosome</keyword>
<dbReference type="InterPro" id="IPR036977">
    <property type="entry name" value="DNA_primase_Znf_CHC2"/>
</dbReference>
<dbReference type="EC" id="2.7.7.101" evidence="12"/>
<dbReference type="Pfam" id="PF08275">
    <property type="entry name" value="DNAG_N"/>
    <property type="match status" value="1"/>
</dbReference>
<dbReference type="Pfam" id="PF01807">
    <property type="entry name" value="Zn_ribbon_DnaG"/>
    <property type="match status" value="1"/>
</dbReference>
<dbReference type="SUPFAM" id="SSF56731">
    <property type="entry name" value="DNA primase core"/>
    <property type="match status" value="1"/>
</dbReference>
<dbReference type="InterPro" id="IPR013264">
    <property type="entry name" value="DNAG_N"/>
</dbReference>
<comment type="catalytic activity">
    <reaction evidence="12">
        <text>ssDNA + n NTP = ssDNA/pppN(pN)n-1 hybrid + (n-1) diphosphate.</text>
        <dbReference type="EC" id="2.7.7.101"/>
    </reaction>
</comment>
<dbReference type="InterPro" id="IPR037068">
    <property type="entry name" value="DNA_primase_core_N_sf"/>
</dbReference>
<comment type="domain">
    <text evidence="12">Contains an N-terminal zinc-binding domain, a central core domain that contains the primase activity, and a C-terminal DnaB-binding domain.</text>
</comment>
<comment type="function">
    <text evidence="12 13">RNA polymerase that catalyzes the synthesis of short RNA molecules used as primers for DNA polymerase during DNA replication.</text>
</comment>
<gene>
    <name evidence="12" type="primary">dnaG</name>
    <name evidence="16" type="ORF">COX81_03030</name>
</gene>
<keyword evidence="11 12" id="KW-0804">Transcription</keyword>
<dbReference type="SUPFAM" id="SSF57783">
    <property type="entry name" value="Zinc beta-ribbon"/>
    <property type="match status" value="1"/>
</dbReference>
<dbReference type="PANTHER" id="PTHR30313">
    <property type="entry name" value="DNA PRIMASE"/>
    <property type="match status" value="1"/>
</dbReference>
<evidence type="ECO:0000256" key="6">
    <source>
        <dbReference type="ARBA" id="ARBA00022723"/>
    </source>
</evidence>
<dbReference type="InterPro" id="IPR019475">
    <property type="entry name" value="DNA_primase_DnaB-bd"/>
</dbReference>
<dbReference type="Pfam" id="PF13155">
    <property type="entry name" value="Toprim_2"/>
    <property type="match status" value="1"/>
</dbReference>
<dbReference type="PROSITE" id="PS50880">
    <property type="entry name" value="TOPRIM"/>
    <property type="match status" value="1"/>
</dbReference>
<evidence type="ECO:0000259" key="15">
    <source>
        <dbReference type="PROSITE" id="PS50880"/>
    </source>
</evidence>
<comment type="cofactor">
    <cofactor evidence="12 13 14">
        <name>Zn(2+)</name>
        <dbReference type="ChEBI" id="CHEBI:29105"/>
    </cofactor>
    <text evidence="12 13 14">Binds 1 zinc ion per monomer.</text>
</comment>
<dbReference type="Gene3D" id="3.90.580.10">
    <property type="entry name" value="Zinc finger, CHC2-type domain"/>
    <property type="match status" value="1"/>
</dbReference>
<dbReference type="AlphaFoldDB" id="A0A2M7V7D3"/>
<dbReference type="GO" id="GO:0003899">
    <property type="term" value="F:DNA-directed RNA polymerase activity"/>
    <property type="evidence" value="ECO:0007669"/>
    <property type="project" value="UniProtKB-UniRule"/>
</dbReference>
<proteinExistence type="inferred from homology"/>
<dbReference type="EMBL" id="PFPK01000037">
    <property type="protein sequence ID" value="PIZ94628.1"/>
    <property type="molecule type" value="Genomic_DNA"/>
</dbReference>
<feature type="domain" description="Toprim" evidence="15">
    <location>
        <begin position="261"/>
        <end position="342"/>
    </location>
</feature>
<dbReference type="GO" id="GO:0000428">
    <property type="term" value="C:DNA-directed RNA polymerase complex"/>
    <property type="evidence" value="ECO:0007669"/>
    <property type="project" value="UniProtKB-KW"/>
</dbReference>
<evidence type="ECO:0000256" key="4">
    <source>
        <dbReference type="ARBA" id="ARBA00022695"/>
    </source>
</evidence>
<keyword evidence="7 12" id="KW-0863">Zinc-finger</keyword>
<feature type="zinc finger region" description="CHC2-type" evidence="12 14">
    <location>
        <begin position="35"/>
        <end position="59"/>
    </location>
</feature>
<dbReference type="CDD" id="cd03364">
    <property type="entry name" value="TOPRIM_DnaG_primases"/>
    <property type="match status" value="1"/>
</dbReference>
<evidence type="ECO:0000256" key="3">
    <source>
        <dbReference type="ARBA" id="ARBA00022679"/>
    </source>
</evidence>
<evidence type="ECO:0000256" key="9">
    <source>
        <dbReference type="ARBA" id="ARBA00022842"/>
    </source>
</evidence>
<dbReference type="InterPro" id="IPR002694">
    <property type="entry name" value="Znf_CHC2"/>
</dbReference>
<evidence type="ECO:0000256" key="11">
    <source>
        <dbReference type="ARBA" id="ARBA00023163"/>
    </source>
</evidence>
<dbReference type="InterPro" id="IPR016136">
    <property type="entry name" value="DNA_helicase_N/primase_C"/>
</dbReference>
<dbReference type="GO" id="GO:0005737">
    <property type="term" value="C:cytoplasm"/>
    <property type="evidence" value="ECO:0007669"/>
    <property type="project" value="TreeGrafter"/>
</dbReference>
<keyword evidence="4 12" id="KW-0548">Nucleotidyltransferase</keyword>
<keyword evidence="1 12" id="KW-0240">DNA-directed RNA polymerase</keyword>
<keyword evidence="10 12" id="KW-0238">DNA-binding</keyword>
<comment type="similarity">
    <text evidence="12 13">Belongs to the DnaG primase family.</text>
</comment>
<keyword evidence="8 12" id="KW-0862">Zinc</keyword>
<evidence type="ECO:0000256" key="5">
    <source>
        <dbReference type="ARBA" id="ARBA00022705"/>
    </source>
</evidence>
<evidence type="ECO:0000256" key="14">
    <source>
        <dbReference type="PIRSR" id="PIRSR002811-1"/>
    </source>
</evidence>